<evidence type="ECO:0000256" key="1">
    <source>
        <dbReference type="SAM" id="MobiDB-lite"/>
    </source>
</evidence>
<gene>
    <name evidence="2" type="ORF">Ciccas_009645</name>
</gene>
<accession>A0ABD2PXW3</accession>
<evidence type="ECO:0000313" key="2">
    <source>
        <dbReference type="EMBL" id="KAL3311767.1"/>
    </source>
</evidence>
<feature type="region of interest" description="Disordered" evidence="1">
    <location>
        <begin position="221"/>
        <end position="245"/>
    </location>
</feature>
<sequence length="414" mass="46416">TFQPIRFLCAAFPKIESIASYLLSQKYVESIRRFTEEENFRASLRLEPDASTVKLECGTIKRNGFSPDKHNFFGSKSPIKKHHLTVVKTNTDEVDDLKVKELAPVNSLCSAESVESRKSSIYQKVDEKSPFCYNALAVGAVKMHISSNRSSKFNATSAHIQVLCEGPVRGSITCGFAGVSSCYDGNVAEFESDHDDASHVMTDPPLLARLPRGFSFSFPRHHKSQTTIQRISSHSPTDQRRSPARRISLGSKVSIHKLKKMFRRQTEAETVKPCYKRWKVYWAVLVVLEQNAAQCEEKKLDNRANLVYLVMPLKYETKQKEALLLQTWQRDVGVFSKSSDTSTSDSATVRWVPVFLCMQPLVGDLLTSDESDLCSSVELTVTNPMTLNGLQEKDEPISTSVCSWIFAIQSALGL</sequence>
<organism evidence="2 3">
    <name type="scientific">Cichlidogyrus casuarinus</name>
    <dbReference type="NCBI Taxonomy" id="1844966"/>
    <lineage>
        <taxon>Eukaryota</taxon>
        <taxon>Metazoa</taxon>
        <taxon>Spiralia</taxon>
        <taxon>Lophotrochozoa</taxon>
        <taxon>Platyhelminthes</taxon>
        <taxon>Monogenea</taxon>
        <taxon>Monopisthocotylea</taxon>
        <taxon>Dactylogyridea</taxon>
        <taxon>Ancyrocephalidae</taxon>
        <taxon>Cichlidogyrus</taxon>
    </lineage>
</organism>
<reference evidence="2 3" key="1">
    <citation type="submission" date="2024-11" db="EMBL/GenBank/DDBJ databases">
        <title>Adaptive evolution of stress response genes in parasites aligns with host niche diversity.</title>
        <authorList>
            <person name="Hahn C."/>
            <person name="Resl P."/>
        </authorList>
    </citation>
    <scope>NUCLEOTIDE SEQUENCE [LARGE SCALE GENOMIC DNA]</scope>
    <source>
        <strain evidence="2">EGGRZ-B1_66</strain>
        <tissue evidence="2">Body</tissue>
    </source>
</reference>
<protein>
    <submittedName>
        <fullName evidence="2">Uncharacterized protein</fullName>
    </submittedName>
</protein>
<dbReference type="EMBL" id="JBJKFK010002025">
    <property type="protein sequence ID" value="KAL3311767.1"/>
    <property type="molecule type" value="Genomic_DNA"/>
</dbReference>
<feature type="compositionally biased region" description="Polar residues" evidence="1">
    <location>
        <begin position="225"/>
        <end position="236"/>
    </location>
</feature>
<evidence type="ECO:0000313" key="3">
    <source>
        <dbReference type="Proteomes" id="UP001626550"/>
    </source>
</evidence>
<dbReference type="Proteomes" id="UP001626550">
    <property type="component" value="Unassembled WGS sequence"/>
</dbReference>
<comment type="caution">
    <text evidence="2">The sequence shown here is derived from an EMBL/GenBank/DDBJ whole genome shotgun (WGS) entry which is preliminary data.</text>
</comment>
<name>A0ABD2PXW3_9PLAT</name>
<keyword evidence="3" id="KW-1185">Reference proteome</keyword>
<feature type="non-terminal residue" evidence="2">
    <location>
        <position position="1"/>
    </location>
</feature>
<dbReference type="AlphaFoldDB" id="A0ABD2PXW3"/>
<proteinExistence type="predicted"/>